<comment type="cofactor">
    <cofactor evidence="1">
        <name>Mg(2+)</name>
        <dbReference type="ChEBI" id="CHEBI:18420"/>
    </cofactor>
</comment>
<evidence type="ECO:0000256" key="3">
    <source>
        <dbReference type="ARBA" id="ARBA00022842"/>
    </source>
</evidence>
<dbReference type="GO" id="GO:0016833">
    <property type="term" value="F:oxo-acid-lyase activity"/>
    <property type="evidence" value="ECO:0007669"/>
    <property type="project" value="InterPro"/>
</dbReference>
<keyword evidence="7" id="KW-0413">Isomerase</keyword>
<reference evidence="6 8" key="1">
    <citation type="submission" date="2017-07" db="EMBL/GenBank/DDBJ databases">
        <title>Raoultella ornithinolytica strain HH3 draft genome.</title>
        <authorList>
            <person name="Duceppe M.-O."/>
            <person name="Huang H."/>
            <person name="Phipps-Todd B."/>
        </authorList>
    </citation>
    <scope>NUCLEOTIDE SEQUENCE [LARGE SCALE GENOMIC DNA]</scope>
    <source>
        <strain evidence="6 8">HH3</strain>
    </source>
</reference>
<feature type="domain" description="Chorismate-utilising enzyme C-terminal" evidence="5">
    <location>
        <begin position="173"/>
        <end position="424"/>
    </location>
</feature>
<sequence>MKISEFLHLALPEEQWLPTISGVLRQFGDEECYVYERQPCWYLGKGCLARLHINADGTQATFIDDAGEQKWAVDSIVDCARRFMAHPQVQGRRVYGQVGFNFAAHARGIAFDAGEWPLLTLTVPREELVFEKGNVTVYTDSAEGCRRLCEWVKEASTTTRGDSMAVDTALNGEVYKQQVARAVAEISRGEYVKVIISRAIPLPSRIDMPATLLYGRQANTPTRSFMFRQQGREALGFSPELVMSVTGNKVVTEPLAGTRDRMGSPEQNKAKETELLHDSKEVLEHILSVKEALAELAVVCRPGSVVVEDLMSVRKRGSVQHLGSGVSGQLAENKDAWDAFTVLFPSITASGIPKNAALNAIMRIEKTPRELYSGAILLLEDARFDAALVLRSVFQDSQRCWIQAGAGIIAQSTPERELTETREKLASIAPYLMVSE</sequence>
<dbReference type="EC" id="4.2.99.21" evidence="7"/>
<proteinExistence type="predicted"/>
<dbReference type="GO" id="GO:0046872">
    <property type="term" value="F:metal ion binding"/>
    <property type="evidence" value="ECO:0007669"/>
    <property type="project" value="UniProtKB-KW"/>
</dbReference>
<evidence type="ECO:0000256" key="4">
    <source>
        <dbReference type="ARBA" id="ARBA00023239"/>
    </source>
</evidence>
<dbReference type="InterPro" id="IPR019999">
    <property type="entry name" value="Anth_synth_I-like"/>
</dbReference>
<dbReference type="Proteomes" id="UP000229713">
    <property type="component" value="Unassembled WGS sequence"/>
</dbReference>
<dbReference type="GO" id="GO:0000162">
    <property type="term" value="P:L-tryptophan biosynthetic process"/>
    <property type="evidence" value="ECO:0007669"/>
    <property type="project" value="TreeGrafter"/>
</dbReference>
<dbReference type="GO" id="GO:0008909">
    <property type="term" value="F:isochorismate synthase activity"/>
    <property type="evidence" value="ECO:0007669"/>
    <property type="project" value="UniProtKB-EC"/>
</dbReference>
<dbReference type="GO" id="GO:0043904">
    <property type="term" value="F:isochorismate pyruvate lyase activity"/>
    <property type="evidence" value="ECO:0007669"/>
    <property type="project" value="UniProtKB-EC"/>
</dbReference>
<dbReference type="InterPro" id="IPR019996">
    <property type="entry name" value="Salicylate_synthase"/>
</dbReference>
<evidence type="ECO:0000256" key="1">
    <source>
        <dbReference type="ARBA" id="ARBA00001946"/>
    </source>
</evidence>
<dbReference type="NCBIfam" id="TIGR03494">
    <property type="entry name" value="salicyl_syn"/>
    <property type="match status" value="1"/>
</dbReference>
<dbReference type="InterPro" id="IPR015890">
    <property type="entry name" value="Chorismate_C"/>
</dbReference>
<dbReference type="Pfam" id="PF00425">
    <property type="entry name" value="Chorismate_bind"/>
    <property type="match status" value="1"/>
</dbReference>
<dbReference type="SUPFAM" id="SSF56322">
    <property type="entry name" value="ADC synthase"/>
    <property type="match status" value="1"/>
</dbReference>
<evidence type="ECO:0000313" key="7">
    <source>
        <dbReference type="EMBL" id="UXE39973.1"/>
    </source>
</evidence>
<accession>A0A855F7Q4</accession>
<evidence type="ECO:0000256" key="2">
    <source>
        <dbReference type="ARBA" id="ARBA00022723"/>
    </source>
</evidence>
<dbReference type="EC" id="5.4.4.2" evidence="7"/>
<dbReference type="Proteomes" id="UP001064206">
    <property type="component" value="Chromosome"/>
</dbReference>
<dbReference type="AlphaFoldDB" id="A0A855F7Q4"/>
<dbReference type="PANTHER" id="PTHR11236:SF48">
    <property type="entry name" value="ISOCHORISMATE SYNTHASE MENF"/>
    <property type="match status" value="1"/>
</dbReference>
<dbReference type="Gene3D" id="3.60.120.10">
    <property type="entry name" value="Anthranilate synthase"/>
    <property type="match status" value="1"/>
</dbReference>
<gene>
    <name evidence="7" type="primary">ybtS</name>
    <name evidence="6" type="ORF">CFY86_17535</name>
    <name evidence="7" type="ORF">N2J37_09630</name>
</gene>
<evidence type="ECO:0000313" key="8">
    <source>
        <dbReference type="Proteomes" id="UP000229713"/>
    </source>
</evidence>
<keyword evidence="3" id="KW-0460">Magnesium</keyword>
<dbReference type="InterPro" id="IPR005801">
    <property type="entry name" value="ADC_synthase"/>
</dbReference>
<name>A0A855F7Q4_RAOOR</name>
<dbReference type="EMBL" id="NKYI01000025">
    <property type="protein sequence ID" value="PIK82923.1"/>
    <property type="molecule type" value="Genomic_DNA"/>
</dbReference>
<dbReference type="EMBL" id="CP104450">
    <property type="protein sequence ID" value="UXE39973.1"/>
    <property type="molecule type" value="Genomic_DNA"/>
</dbReference>
<evidence type="ECO:0000259" key="5">
    <source>
        <dbReference type="Pfam" id="PF00425"/>
    </source>
</evidence>
<keyword evidence="2" id="KW-0479">Metal-binding</keyword>
<dbReference type="PANTHER" id="PTHR11236">
    <property type="entry name" value="AMINOBENZOATE/ANTHRANILATE SYNTHASE"/>
    <property type="match status" value="1"/>
</dbReference>
<dbReference type="GeneID" id="93753241"/>
<dbReference type="RefSeq" id="WP_015583977.1">
    <property type="nucleotide sequence ID" value="NZ_AP025009.1"/>
</dbReference>
<keyword evidence="4 7" id="KW-0456">Lyase</keyword>
<organism evidence="6 8">
    <name type="scientific">Raoultella ornithinolytica</name>
    <name type="common">Klebsiella ornithinolytica</name>
    <dbReference type="NCBI Taxonomy" id="54291"/>
    <lineage>
        <taxon>Bacteria</taxon>
        <taxon>Pseudomonadati</taxon>
        <taxon>Pseudomonadota</taxon>
        <taxon>Gammaproteobacteria</taxon>
        <taxon>Enterobacterales</taxon>
        <taxon>Enterobacteriaceae</taxon>
        <taxon>Klebsiella/Raoultella group</taxon>
        <taxon>Raoultella</taxon>
    </lineage>
</organism>
<reference evidence="7" key="2">
    <citation type="submission" date="2022-09" db="EMBL/GenBank/DDBJ databases">
        <title>Multidrug resistance Raoultella ornithinolytica Strain MQB_Silv_108.</title>
        <authorList>
            <person name="Quintela-Baluja M."/>
        </authorList>
    </citation>
    <scope>NUCLEOTIDE SEQUENCE</scope>
    <source>
        <strain evidence="7">MQB_Silv_108</strain>
    </source>
</reference>
<protein>
    <submittedName>
        <fullName evidence="6 7">Salicylate synthase</fullName>
        <ecNumber evidence="7">4.2.99.21</ecNumber>
        <ecNumber evidence="7">5.4.4.2</ecNumber>
    </submittedName>
</protein>
<evidence type="ECO:0000313" key="6">
    <source>
        <dbReference type="EMBL" id="PIK82923.1"/>
    </source>
</evidence>